<gene>
    <name evidence="4" type="ordered locus">Turpa_3771</name>
</gene>
<dbReference type="SUPFAM" id="SSF51261">
    <property type="entry name" value="Duplicated hybrid motif"/>
    <property type="match status" value="1"/>
</dbReference>
<keyword evidence="5" id="KW-1185">Reference proteome</keyword>
<name>I4BAU8_TURPD</name>
<dbReference type="RefSeq" id="WP_014804882.1">
    <property type="nucleotide sequence ID" value="NC_018020.1"/>
</dbReference>
<organism evidence="4 5">
    <name type="scientific">Turneriella parva (strain ATCC BAA-1111 / DSM 21527 / NCTC 11395 / H)</name>
    <name type="common">Leptospira parva</name>
    <dbReference type="NCBI Taxonomy" id="869212"/>
    <lineage>
        <taxon>Bacteria</taxon>
        <taxon>Pseudomonadati</taxon>
        <taxon>Spirochaetota</taxon>
        <taxon>Spirochaetia</taxon>
        <taxon>Leptospirales</taxon>
        <taxon>Leptospiraceae</taxon>
        <taxon>Turneriella</taxon>
    </lineage>
</organism>
<feature type="signal peptide" evidence="2">
    <location>
        <begin position="1"/>
        <end position="20"/>
    </location>
</feature>
<dbReference type="AlphaFoldDB" id="I4BAU8"/>
<dbReference type="CDD" id="cd12797">
    <property type="entry name" value="M23_peptidase"/>
    <property type="match status" value="1"/>
</dbReference>
<dbReference type="STRING" id="869212.Turpa_3771"/>
<dbReference type="InterPro" id="IPR050570">
    <property type="entry name" value="Cell_wall_metabolism_enzyme"/>
</dbReference>
<evidence type="ECO:0000256" key="1">
    <source>
        <dbReference type="ARBA" id="ARBA00022729"/>
    </source>
</evidence>
<dbReference type="KEGG" id="tpx:Turpa_3771"/>
<dbReference type="EMBL" id="CP002959">
    <property type="protein sequence ID" value="AFM14405.1"/>
    <property type="molecule type" value="Genomic_DNA"/>
</dbReference>
<protein>
    <submittedName>
        <fullName evidence="4">Peptidase M23</fullName>
    </submittedName>
</protein>
<evidence type="ECO:0000256" key="2">
    <source>
        <dbReference type="SAM" id="SignalP"/>
    </source>
</evidence>
<dbReference type="InterPro" id="IPR011055">
    <property type="entry name" value="Dup_hybrid_motif"/>
</dbReference>
<dbReference type="GO" id="GO:0004222">
    <property type="term" value="F:metalloendopeptidase activity"/>
    <property type="evidence" value="ECO:0007669"/>
    <property type="project" value="TreeGrafter"/>
</dbReference>
<feature type="chain" id="PRO_5003686102" evidence="2">
    <location>
        <begin position="21"/>
        <end position="293"/>
    </location>
</feature>
<dbReference type="HOGENOM" id="CLU_929993_0_0_12"/>
<dbReference type="PANTHER" id="PTHR21666:SF289">
    <property type="entry name" value="L-ALA--D-GLU ENDOPEPTIDASE"/>
    <property type="match status" value="1"/>
</dbReference>
<evidence type="ECO:0000259" key="3">
    <source>
        <dbReference type="Pfam" id="PF01551"/>
    </source>
</evidence>
<sequence length="293" mass="33042">MGRFTFVSCLLFTGAVPVIAAETGLDWPVEKDKKYQISSTFGESRLDHFHNGIDLPGEGMKVITPRDGRVLYRIQTEFTPGEMPFGGGNTLIVDHGDQWTGYMHLKTMADAVLQSFKLTAGEKLGTSGNTGHSGGPHLHFFIYDAANRAMLNPLIVMPHTYYADTRPPEAKDWGVLLADKFASVNPDKGFRLTSDYPVYLLLQDHGTGRERWGVYEYKVSIDDKEVMSARFDRILFKDDAWQLGTGQAFEDIFFKNYYSLTTQVRRSKKVGIEAKDIKGNTFAKTYELKIQQN</sequence>
<evidence type="ECO:0000313" key="4">
    <source>
        <dbReference type="EMBL" id="AFM14405.1"/>
    </source>
</evidence>
<reference evidence="4 5" key="1">
    <citation type="submission" date="2012-06" db="EMBL/GenBank/DDBJ databases">
        <title>The complete chromosome of genome of Turneriella parva DSM 21527.</title>
        <authorList>
            <consortium name="US DOE Joint Genome Institute (JGI-PGF)"/>
            <person name="Lucas S."/>
            <person name="Han J."/>
            <person name="Lapidus A."/>
            <person name="Bruce D."/>
            <person name="Goodwin L."/>
            <person name="Pitluck S."/>
            <person name="Peters L."/>
            <person name="Kyrpides N."/>
            <person name="Mavromatis K."/>
            <person name="Ivanova N."/>
            <person name="Mikhailova N."/>
            <person name="Chertkov O."/>
            <person name="Detter J.C."/>
            <person name="Tapia R."/>
            <person name="Han C."/>
            <person name="Land M."/>
            <person name="Hauser L."/>
            <person name="Markowitz V."/>
            <person name="Cheng J.-F."/>
            <person name="Hugenholtz P."/>
            <person name="Woyke T."/>
            <person name="Wu D."/>
            <person name="Gronow S."/>
            <person name="Wellnitz S."/>
            <person name="Brambilla E."/>
            <person name="Klenk H.-P."/>
            <person name="Eisen J.A."/>
        </authorList>
    </citation>
    <scope>NUCLEOTIDE SEQUENCE [LARGE SCALE GENOMIC DNA]</scope>
    <source>
        <strain evidence="5">ATCC BAA-1111 / DSM 21527 / NCTC 11395 / H</strain>
    </source>
</reference>
<accession>I4BAU8</accession>
<dbReference type="Gene3D" id="2.70.70.10">
    <property type="entry name" value="Glucose Permease (Domain IIA)"/>
    <property type="match status" value="1"/>
</dbReference>
<keyword evidence="1 2" id="KW-0732">Signal</keyword>
<evidence type="ECO:0000313" key="5">
    <source>
        <dbReference type="Proteomes" id="UP000006048"/>
    </source>
</evidence>
<dbReference type="PANTHER" id="PTHR21666">
    <property type="entry name" value="PEPTIDASE-RELATED"/>
    <property type="match status" value="1"/>
</dbReference>
<feature type="domain" description="M23ase beta-sheet core" evidence="3">
    <location>
        <begin position="49"/>
        <end position="145"/>
    </location>
</feature>
<dbReference type="OrthoDB" id="9805070at2"/>
<proteinExistence type="predicted"/>
<dbReference type="InterPro" id="IPR016047">
    <property type="entry name" value="M23ase_b-sheet_dom"/>
</dbReference>
<dbReference type="Pfam" id="PF01551">
    <property type="entry name" value="Peptidase_M23"/>
    <property type="match status" value="1"/>
</dbReference>
<dbReference type="Proteomes" id="UP000006048">
    <property type="component" value="Chromosome"/>
</dbReference>